<dbReference type="EMBL" id="JAAFYZ010000015">
    <property type="protein sequence ID" value="MBS2546620.1"/>
    <property type="molecule type" value="Genomic_DNA"/>
</dbReference>
<reference evidence="1 2" key="1">
    <citation type="submission" date="2020-02" db="EMBL/GenBank/DDBJ databases">
        <title>Acidophilic actinobacteria isolated from forest soil.</title>
        <authorList>
            <person name="Golinska P."/>
        </authorList>
    </citation>
    <scope>NUCLEOTIDE SEQUENCE [LARGE SCALE GENOMIC DNA]</scope>
    <source>
        <strain evidence="1 2">NL8</strain>
    </source>
</reference>
<comment type="caution">
    <text evidence="1">The sequence shown here is derived from an EMBL/GenBank/DDBJ whole genome shotgun (WGS) entry which is preliminary data.</text>
</comment>
<evidence type="ECO:0000313" key="1">
    <source>
        <dbReference type="EMBL" id="MBS2546620.1"/>
    </source>
</evidence>
<proteinExistence type="predicted"/>
<organism evidence="1 2">
    <name type="scientific">Catenulispora pinistramenti</name>
    <dbReference type="NCBI Taxonomy" id="2705254"/>
    <lineage>
        <taxon>Bacteria</taxon>
        <taxon>Bacillati</taxon>
        <taxon>Actinomycetota</taxon>
        <taxon>Actinomycetes</taxon>
        <taxon>Catenulisporales</taxon>
        <taxon>Catenulisporaceae</taxon>
        <taxon>Catenulispora</taxon>
    </lineage>
</organism>
<name>A0ABS5KKQ7_9ACTN</name>
<keyword evidence="2" id="KW-1185">Reference proteome</keyword>
<sequence length="71" mass="7888">MTLYQHDSGSAYGRYGALPSVYDGSALDEIRLYGDLLQVVAEHPGSEKRLDWAVIDRALGLPPTDPKRDRN</sequence>
<evidence type="ECO:0000313" key="2">
    <source>
        <dbReference type="Proteomes" id="UP000730482"/>
    </source>
</evidence>
<gene>
    <name evidence="1" type="ORF">KGQ19_07045</name>
</gene>
<dbReference type="Proteomes" id="UP000730482">
    <property type="component" value="Unassembled WGS sequence"/>
</dbReference>
<dbReference type="RefSeq" id="WP_194897780.1">
    <property type="nucleotide sequence ID" value="NZ_JAAFYZ010000015.1"/>
</dbReference>
<accession>A0ABS5KKQ7</accession>
<protein>
    <submittedName>
        <fullName evidence="1">Uncharacterized protein</fullName>
    </submittedName>
</protein>